<keyword evidence="1" id="KW-0472">Membrane</keyword>
<proteinExistence type="predicted"/>
<feature type="transmembrane region" description="Helical" evidence="1">
    <location>
        <begin position="16"/>
        <end position="35"/>
    </location>
</feature>
<keyword evidence="1" id="KW-0812">Transmembrane</keyword>
<dbReference type="STRING" id="1470434.AZF00_09165"/>
<accession>A0A127M5F3</accession>
<dbReference type="Proteomes" id="UP000074119">
    <property type="component" value="Chromosome"/>
</dbReference>
<dbReference type="RefSeq" id="WP_008250195.1">
    <property type="nucleotide sequence ID" value="NZ_CP014544.1"/>
</dbReference>
<evidence type="ECO:0000256" key="1">
    <source>
        <dbReference type="SAM" id="Phobius"/>
    </source>
</evidence>
<reference evidence="2 3" key="1">
    <citation type="submission" date="2015-12" db="EMBL/GenBank/DDBJ databases">
        <authorList>
            <person name="Shamseldin A."/>
            <person name="Moawad H."/>
            <person name="Abd El-Rahim W.M."/>
            <person name="Sadowsky M.J."/>
        </authorList>
    </citation>
    <scope>NUCLEOTIDE SEQUENCE [LARGE SCALE GENOMIC DNA]</scope>
    <source>
        <strain evidence="2 3">SM2</strain>
    </source>
</reference>
<evidence type="ECO:0000313" key="3">
    <source>
        <dbReference type="Proteomes" id="UP000074119"/>
    </source>
</evidence>
<dbReference type="AlphaFoldDB" id="A0A127M5F3"/>
<feature type="transmembrane region" description="Helical" evidence="1">
    <location>
        <begin position="47"/>
        <end position="65"/>
    </location>
</feature>
<name>A0A127M5F3_9GAMM</name>
<dbReference type="EMBL" id="CP014544">
    <property type="protein sequence ID" value="AMO68459.1"/>
    <property type="molecule type" value="Genomic_DNA"/>
</dbReference>
<protein>
    <submittedName>
        <fullName evidence="2">Uncharacterized protein</fullName>
    </submittedName>
</protein>
<evidence type="ECO:0000313" key="2">
    <source>
        <dbReference type="EMBL" id="AMO68459.1"/>
    </source>
</evidence>
<organism evidence="2 3">
    <name type="scientific">Zhongshania aliphaticivorans</name>
    <dbReference type="NCBI Taxonomy" id="1470434"/>
    <lineage>
        <taxon>Bacteria</taxon>
        <taxon>Pseudomonadati</taxon>
        <taxon>Pseudomonadota</taxon>
        <taxon>Gammaproteobacteria</taxon>
        <taxon>Cellvibrionales</taxon>
        <taxon>Spongiibacteraceae</taxon>
        <taxon>Zhongshania</taxon>
    </lineage>
</organism>
<keyword evidence="1" id="KW-1133">Transmembrane helix</keyword>
<sequence>MSHSQDFFDRPETLRWILRSLYAICAVLFGLDFVIHRHSVHPWEGLYGFYPVYGFIGCVVLVLVAKWMRKGLMRGEDYYQQVNQSAKEETHVGD</sequence>
<dbReference type="KEGG" id="zal:AZF00_09165"/>
<gene>
    <name evidence="2" type="ORF">AZF00_09165</name>
</gene>